<evidence type="ECO:0000313" key="1">
    <source>
        <dbReference type="EMBL" id="KAI9917254.1"/>
    </source>
</evidence>
<accession>A0ACC0WGS1</accession>
<protein>
    <submittedName>
        <fullName evidence="1">Uncharacterized protein</fullName>
    </submittedName>
</protein>
<name>A0ACC0WGS1_9STRA</name>
<reference evidence="1 2" key="1">
    <citation type="journal article" date="2022" name="bioRxiv">
        <title>The genome of the oomycete Peronosclerospora sorghi, a cosmopolitan pathogen of maize and sorghum, is inflated with dispersed pseudogenes.</title>
        <authorList>
            <person name="Fletcher K."/>
            <person name="Martin F."/>
            <person name="Isakeit T."/>
            <person name="Cavanaugh K."/>
            <person name="Magill C."/>
            <person name="Michelmore R."/>
        </authorList>
    </citation>
    <scope>NUCLEOTIDE SEQUENCE [LARGE SCALE GENOMIC DNA]</scope>
    <source>
        <strain evidence="1">P6</strain>
    </source>
</reference>
<keyword evidence="2" id="KW-1185">Reference proteome</keyword>
<dbReference type="Proteomes" id="UP001163321">
    <property type="component" value="Chromosome 13"/>
</dbReference>
<comment type="caution">
    <text evidence="1">The sequence shown here is derived from an EMBL/GenBank/DDBJ whole genome shotgun (WGS) entry which is preliminary data.</text>
</comment>
<proteinExistence type="predicted"/>
<sequence length="68" mass="7711">MPYQVLPGLVVISAAFSLMGVGLGLVNKWQARNNMKSKLELLTDWDRMMDERDRKLAKKAAAFNEKQS</sequence>
<organism evidence="1 2">
    <name type="scientific">Peronosclerospora sorghi</name>
    <dbReference type="NCBI Taxonomy" id="230839"/>
    <lineage>
        <taxon>Eukaryota</taxon>
        <taxon>Sar</taxon>
        <taxon>Stramenopiles</taxon>
        <taxon>Oomycota</taxon>
        <taxon>Peronosporomycetes</taxon>
        <taxon>Peronosporales</taxon>
        <taxon>Peronosporaceae</taxon>
        <taxon>Peronosclerospora</taxon>
    </lineage>
</organism>
<gene>
    <name evidence="1" type="ORF">PsorP6_012556</name>
</gene>
<evidence type="ECO:0000313" key="2">
    <source>
        <dbReference type="Proteomes" id="UP001163321"/>
    </source>
</evidence>
<dbReference type="EMBL" id="CM047592">
    <property type="protein sequence ID" value="KAI9917254.1"/>
    <property type="molecule type" value="Genomic_DNA"/>
</dbReference>